<dbReference type="PANTHER" id="PTHR41282:SF1">
    <property type="entry name" value="CONSERVED TRANSMEMBRANE PROTEIN-RELATED"/>
    <property type="match status" value="1"/>
</dbReference>
<evidence type="ECO:0000313" key="3">
    <source>
        <dbReference type="Proteomes" id="UP001185092"/>
    </source>
</evidence>
<organism evidence="2 3">
    <name type="scientific">Aureibacter tunicatorum</name>
    <dbReference type="NCBI Taxonomy" id="866807"/>
    <lineage>
        <taxon>Bacteria</taxon>
        <taxon>Pseudomonadati</taxon>
        <taxon>Bacteroidota</taxon>
        <taxon>Cytophagia</taxon>
        <taxon>Cytophagales</taxon>
        <taxon>Persicobacteraceae</taxon>
        <taxon>Aureibacter</taxon>
    </lineage>
</organism>
<sequence>MNITKTSNPVFRSLENRSTISQGQGVMSAQGAATKAILLSLIIVVCAMYTFAQTLQGANMGGLAMMGAIGGFLLALVTAFKMEWARFTAPIYAVFEGLFLGAVSGVFERSYPGIAIEAVMGTMGTLLTMLIIYKMGLVKVTNKFRMGVFAATGGIFLVYLFSWILSLFGVHSGFLYSGSLFSIGFTIFAIIIAALNLVLDFDFIVRGEESGLPKYMEWYGAFGLMVTLVWLYIEILNLLAMLAQRD</sequence>
<reference evidence="2" key="1">
    <citation type="submission" date="2023-07" db="EMBL/GenBank/DDBJ databases">
        <title>Genomic Encyclopedia of Type Strains, Phase IV (KMG-IV): sequencing the most valuable type-strain genomes for metagenomic binning, comparative biology and taxonomic classification.</title>
        <authorList>
            <person name="Goeker M."/>
        </authorList>
    </citation>
    <scope>NUCLEOTIDE SEQUENCE</scope>
    <source>
        <strain evidence="2">DSM 26174</strain>
    </source>
</reference>
<feature type="transmembrane region" description="Helical" evidence="1">
    <location>
        <begin position="174"/>
        <end position="199"/>
    </location>
</feature>
<feature type="transmembrane region" description="Helical" evidence="1">
    <location>
        <begin position="58"/>
        <end position="80"/>
    </location>
</feature>
<dbReference type="EMBL" id="JAVDQD010000002">
    <property type="protein sequence ID" value="MDR6239287.1"/>
    <property type="molecule type" value="Genomic_DNA"/>
</dbReference>
<name>A0AAE3XMP7_9BACT</name>
<protein>
    <submittedName>
        <fullName evidence="2">YccA/Bax inhibitor family protein</fullName>
    </submittedName>
</protein>
<dbReference type="Proteomes" id="UP001185092">
    <property type="component" value="Unassembled WGS sequence"/>
</dbReference>
<dbReference type="PANTHER" id="PTHR41282">
    <property type="entry name" value="CONSERVED TRANSMEMBRANE PROTEIN-RELATED"/>
    <property type="match status" value="1"/>
</dbReference>
<evidence type="ECO:0000313" key="2">
    <source>
        <dbReference type="EMBL" id="MDR6239287.1"/>
    </source>
</evidence>
<gene>
    <name evidence="2" type="ORF">HNQ88_002324</name>
</gene>
<keyword evidence="1" id="KW-0472">Membrane</keyword>
<keyword evidence="3" id="KW-1185">Reference proteome</keyword>
<dbReference type="AlphaFoldDB" id="A0AAE3XMP7"/>
<feature type="transmembrane region" description="Helical" evidence="1">
    <location>
        <begin position="219"/>
        <end position="243"/>
    </location>
</feature>
<dbReference type="RefSeq" id="WP_309938888.1">
    <property type="nucleotide sequence ID" value="NZ_AP025305.1"/>
</dbReference>
<keyword evidence="1" id="KW-0812">Transmembrane</keyword>
<dbReference type="InterPro" id="IPR010539">
    <property type="entry name" value="BaxI_1-like"/>
</dbReference>
<keyword evidence="1" id="KW-1133">Transmembrane helix</keyword>
<comment type="caution">
    <text evidence="2">The sequence shown here is derived from an EMBL/GenBank/DDBJ whole genome shotgun (WGS) entry which is preliminary data.</text>
</comment>
<feature type="transmembrane region" description="Helical" evidence="1">
    <location>
        <begin position="32"/>
        <end position="52"/>
    </location>
</feature>
<accession>A0AAE3XMP7</accession>
<evidence type="ECO:0000256" key="1">
    <source>
        <dbReference type="SAM" id="Phobius"/>
    </source>
</evidence>
<dbReference type="Pfam" id="PF12811">
    <property type="entry name" value="BaxI_1"/>
    <property type="match status" value="1"/>
</dbReference>
<proteinExistence type="predicted"/>
<feature type="transmembrane region" description="Helical" evidence="1">
    <location>
        <begin position="113"/>
        <end position="132"/>
    </location>
</feature>
<dbReference type="PIRSF" id="PIRSF009160">
    <property type="entry name" value="UCP009160"/>
    <property type="match status" value="1"/>
</dbReference>
<feature type="transmembrane region" description="Helical" evidence="1">
    <location>
        <begin position="144"/>
        <end position="168"/>
    </location>
</feature>
<feature type="transmembrane region" description="Helical" evidence="1">
    <location>
        <begin position="87"/>
        <end position="107"/>
    </location>
</feature>